<keyword evidence="3" id="KW-1185">Reference proteome</keyword>
<evidence type="ECO:0000313" key="3">
    <source>
        <dbReference type="Proteomes" id="UP001165082"/>
    </source>
</evidence>
<organism evidence="2 3">
    <name type="scientific">Triparma retinervis</name>
    <dbReference type="NCBI Taxonomy" id="2557542"/>
    <lineage>
        <taxon>Eukaryota</taxon>
        <taxon>Sar</taxon>
        <taxon>Stramenopiles</taxon>
        <taxon>Ochrophyta</taxon>
        <taxon>Bolidophyceae</taxon>
        <taxon>Parmales</taxon>
        <taxon>Triparmaceae</taxon>
        <taxon>Triparma</taxon>
    </lineage>
</organism>
<dbReference type="Proteomes" id="UP001165082">
    <property type="component" value="Unassembled WGS sequence"/>
</dbReference>
<reference evidence="2" key="1">
    <citation type="submission" date="2022-07" db="EMBL/GenBank/DDBJ databases">
        <title>Genome analysis of Parmales, a sister group of diatoms, reveals the evolutionary specialization of diatoms from phago-mixotrophs to photoautotrophs.</title>
        <authorList>
            <person name="Ban H."/>
            <person name="Sato S."/>
            <person name="Yoshikawa S."/>
            <person name="Kazumasa Y."/>
            <person name="Nakamura Y."/>
            <person name="Ichinomiya M."/>
            <person name="Saitoh K."/>
            <person name="Sato N."/>
            <person name="Blanc-Mathieu R."/>
            <person name="Endo H."/>
            <person name="Kuwata A."/>
            <person name="Ogata H."/>
        </authorList>
    </citation>
    <scope>NUCLEOTIDE SEQUENCE</scope>
</reference>
<dbReference type="EMBL" id="BRXZ01003751">
    <property type="protein sequence ID" value="GMH61135.1"/>
    <property type="molecule type" value="Genomic_DNA"/>
</dbReference>
<feature type="compositionally biased region" description="Polar residues" evidence="1">
    <location>
        <begin position="146"/>
        <end position="156"/>
    </location>
</feature>
<feature type="compositionally biased region" description="Basic and acidic residues" evidence="1">
    <location>
        <begin position="686"/>
        <end position="709"/>
    </location>
</feature>
<feature type="region of interest" description="Disordered" evidence="1">
    <location>
        <begin position="685"/>
        <end position="709"/>
    </location>
</feature>
<feature type="compositionally biased region" description="Low complexity" evidence="1">
    <location>
        <begin position="226"/>
        <end position="250"/>
    </location>
</feature>
<feature type="compositionally biased region" description="Pro residues" evidence="1">
    <location>
        <begin position="251"/>
        <end position="269"/>
    </location>
</feature>
<feature type="compositionally biased region" description="Low complexity" evidence="1">
    <location>
        <begin position="180"/>
        <end position="217"/>
    </location>
</feature>
<feature type="non-terminal residue" evidence="2">
    <location>
        <position position="766"/>
    </location>
</feature>
<gene>
    <name evidence="2" type="ORF">TrRE_jg1777</name>
</gene>
<feature type="compositionally biased region" description="Basic residues" evidence="1">
    <location>
        <begin position="163"/>
        <end position="172"/>
    </location>
</feature>
<dbReference type="OrthoDB" id="201348at2759"/>
<feature type="region of interest" description="Disordered" evidence="1">
    <location>
        <begin position="742"/>
        <end position="766"/>
    </location>
</feature>
<sequence length="766" mass="84340">MLPNWDADPADAAKNDQSFATASDLSLNTSVHRRGSLLSSMALGTLGIGNLAQRGSKIETSGAPLHPSSSSRASSASQPSSSRSVTSTVSSGSRNSNSVQMVNDDLPNAYFSTLDDAPPASSYIGEQHFWDNQKSRLQATDQQLAVSSAMNPNRGSPGSAIKDKRRKKKKKASERSGTGSSAMNSNSRRNASSAAAPPTPSTTNPSHSSSSMLSTSPIETTGGRDSTLNTTANNNENRPPNSSSSTRAAPRPAPSPSSSPRKVQPPAPEAPAHGSISFGMPERFSTHRRERSEMSGAAEVEEVGCEDFVSFLTSGLEQMIASIEALVISEQSTAAVIYRDKPLTTTSTTSTVAPTHYDPAAITRLRNFASSYLTGGGGGVGGELLFGRSTMRRKANSVPGGRLGRSLGDLRNVTVDVINNALNLCEAARRGAAIERRQCKKHLQKIQAQAKTHAKKLLREERGKRKKLEGEKKTMREDMMEEMEGSVNDKCVGYEVRLKETEDEMRTLSMENSYLKNEMEKKREESENAVEYAKYRAKADADASSGETVKRLEAEIERLKRDVEDGRRAAEGRVREIQEKERERTRGEVERSKDRCEELASKLRESEARREENERNARRVLGEEVAKLRKKHEDAVDGFRKENFDVNSNAGETVKRERESFKSQIEMLRSEHAQEMDTMRAALELTKSEGRERERIGREEEARKVGREEREQIRALTMAHEAEMRRAGKEVVRLQKLLRKKGVSDGGGGDGFVQAQVESLRMDREE</sequence>
<proteinExistence type="predicted"/>
<feature type="region of interest" description="Disordered" evidence="1">
    <location>
        <begin position="146"/>
        <end position="280"/>
    </location>
</feature>
<comment type="caution">
    <text evidence="2">The sequence shown here is derived from an EMBL/GenBank/DDBJ whole genome shotgun (WGS) entry which is preliminary data.</text>
</comment>
<evidence type="ECO:0000256" key="1">
    <source>
        <dbReference type="SAM" id="MobiDB-lite"/>
    </source>
</evidence>
<accession>A0A9W7A4C9</accession>
<name>A0A9W7A4C9_9STRA</name>
<evidence type="ECO:0000313" key="2">
    <source>
        <dbReference type="EMBL" id="GMH61135.1"/>
    </source>
</evidence>
<protein>
    <submittedName>
        <fullName evidence="2">Uncharacterized protein</fullName>
    </submittedName>
</protein>
<dbReference type="AlphaFoldDB" id="A0A9W7A4C9"/>
<feature type="compositionally biased region" description="Low complexity" evidence="1">
    <location>
        <begin position="67"/>
        <end position="100"/>
    </location>
</feature>
<feature type="region of interest" description="Disordered" evidence="1">
    <location>
        <begin position="565"/>
        <end position="616"/>
    </location>
</feature>
<feature type="region of interest" description="Disordered" evidence="1">
    <location>
        <begin position="55"/>
        <end position="101"/>
    </location>
</feature>